<dbReference type="PANTHER" id="PTHR42695:SF5">
    <property type="entry name" value="GLUTAMINE AMIDOTRANSFERASE YLR126C-RELATED"/>
    <property type="match status" value="1"/>
</dbReference>
<dbReference type="InterPro" id="IPR017926">
    <property type="entry name" value="GATASE"/>
</dbReference>
<keyword evidence="2" id="KW-0808">Transferase</keyword>
<dbReference type="Gene3D" id="3.40.50.880">
    <property type="match status" value="1"/>
</dbReference>
<dbReference type="InterPro" id="IPR044992">
    <property type="entry name" value="ChyE-like"/>
</dbReference>
<evidence type="ECO:0000313" key="3">
    <source>
        <dbReference type="Proteomes" id="UP000027192"/>
    </source>
</evidence>
<evidence type="ECO:0000259" key="1">
    <source>
        <dbReference type="Pfam" id="PF00117"/>
    </source>
</evidence>
<gene>
    <name evidence="2" type="ORF">EA58_00045</name>
</gene>
<feature type="domain" description="Glutamine amidotransferase" evidence="1">
    <location>
        <begin position="77"/>
        <end position="192"/>
    </location>
</feature>
<dbReference type="EMBL" id="JMIB01000001">
    <property type="protein sequence ID" value="KDM93512.1"/>
    <property type="molecule type" value="Genomic_DNA"/>
</dbReference>
<dbReference type="CDD" id="cd01741">
    <property type="entry name" value="GATase1_1"/>
    <property type="match status" value="1"/>
</dbReference>
<protein>
    <submittedName>
        <fullName evidence="2">Glutamine amidotransferase</fullName>
    </submittedName>
</protein>
<dbReference type="PANTHER" id="PTHR42695">
    <property type="entry name" value="GLUTAMINE AMIDOTRANSFERASE YLR126C-RELATED"/>
    <property type="match status" value="1"/>
</dbReference>
<dbReference type="InterPro" id="IPR029062">
    <property type="entry name" value="Class_I_gatase-like"/>
</dbReference>
<keyword evidence="3" id="KW-1185">Reference proteome</keyword>
<organism evidence="2 3">
    <name type="scientific">Photobacterium galatheae</name>
    <dbReference type="NCBI Taxonomy" id="1654360"/>
    <lineage>
        <taxon>Bacteria</taxon>
        <taxon>Pseudomonadati</taxon>
        <taxon>Pseudomonadota</taxon>
        <taxon>Gammaproteobacteria</taxon>
        <taxon>Vibrionales</taxon>
        <taxon>Vibrionaceae</taxon>
        <taxon>Photobacterium</taxon>
    </lineage>
</organism>
<dbReference type="Pfam" id="PF00117">
    <property type="entry name" value="GATase"/>
    <property type="match status" value="1"/>
</dbReference>
<dbReference type="STRING" id="1654360.EA58_00045"/>
<dbReference type="AlphaFoldDB" id="A0A066S0M5"/>
<proteinExistence type="predicted"/>
<name>A0A066S0M5_9GAMM</name>
<evidence type="ECO:0000313" key="2">
    <source>
        <dbReference type="EMBL" id="KDM93512.1"/>
    </source>
</evidence>
<dbReference type="Proteomes" id="UP000027192">
    <property type="component" value="Unassembled WGS sequence"/>
</dbReference>
<keyword evidence="2" id="KW-0315">Glutamine amidotransferase</keyword>
<sequence length="237" mass="26250">MKIGILQCDDVRQDLQPAHGNYPAMFEQLLHHADRELELVFYRALDGELPSEMDECDAYMTTGSRFSVNDDLPWIPPLLDFIRTLYANQKKLVGICFGHQLIAKALGGDVIQAPQGWGVGVATHSLLALPRGVNGAATVPESLSLVVSHQDQVVTLPQNSVVLAGSDFCPYAMMQVGEHFLGIQGHPEFSKPYSRDLMLARKDILPAEVLDHGLTSLEKPVDSERVTRWMLDFLQDA</sequence>
<dbReference type="PROSITE" id="PS51273">
    <property type="entry name" value="GATASE_TYPE_1"/>
    <property type="match status" value="1"/>
</dbReference>
<accession>A0A066S0M5</accession>
<reference evidence="2 3" key="1">
    <citation type="submission" date="2014-04" db="EMBL/GenBank/DDBJ databases">
        <title>Draft genome sequence of Photobacterium halotolerans S2753: a solonamide, ngercheumicin and holomycin producer.</title>
        <authorList>
            <person name="Machado H.R."/>
            <person name="Gram L."/>
        </authorList>
    </citation>
    <scope>NUCLEOTIDE SEQUENCE [LARGE SCALE GENOMIC DNA]</scope>
    <source>
        <strain evidence="2 3">S2753</strain>
    </source>
</reference>
<dbReference type="SUPFAM" id="SSF52317">
    <property type="entry name" value="Class I glutamine amidotransferase-like"/>
    <property type="match status" value="1"/>
</dbReference>
<comment type="caution">
    <text evidence="2">The sequence shown here is derived from an EMBL/GenBank/DDBJ whole genome shotgun (WGS) entry which is preliminary data.</text>
</comment>
<dbReference type="OrthoDB" id="9813383at2"/>
<dbReference type="GO" id="GO:0005829">
    <property type="term" value="C:cytosol"/>
    <property type="evidence" value="ECO:0007669"/>
    <property type="project" value="TreeGrafter"/>
</dbReference>
<dbReference type="GO" id="GO:0016740">
    <property type="term" value="F:transferase activity"/>
    <property type="evidence" value="ECO:0007669"/>
    <property type="project" value="UniProtKB-KW"/>
</dbReference>